<gene>
    <name evidence="1" type="ORF">NIIDNTM18_41930</name>
</gene>
<name>A0A6S6P8S1_9MYCO</name>
<sequence length="64" mass="7294">MGYDGRVKRYLSITEAAERAGLSRNTVKAYVKVPGRFPKPDAKIGRVQGWLPQTIDSWMKQRSK</sequence>
<evidence type="ECO:0008006" key="3">
    <source>
        <dbReference type="Google" id="ProtNLM"/>
    </source>
</evidence>
<protein>
    <recommendedName>
        <fullName evidence="3">AlpA family transcriptional regulator</fullName>
    </recommendedName>
</protein>
<reference evidence="1 2" key="1">
    <citation type="submission" date="2020-07" db="EMBL/GenBank/DDBJ databases">
        <title>Complete genome sequence of Mycolicibacterium litorale like strain isolated from cardiac implantable electronic device infection.</title>
        <authorList>
            <person name="Fukano H."/>
            <person name="Miyama H."/>
            <person name="Hoshino Y."/>
        </authorList>
    </citation>
    <scope>NUCLEOTIDE SEQUENCE [LARGE SCALE GENOMIC DNA]</scope>
    <source>
        <strain evidence="1 2">NIIDNTM18</strain>
    </source>
</reference>
<dbReference type="SUPFAM" id="SSF46955">
    <property type="entry name" value="Putative DNA-binding domain"/>
    <property type="match status" value="1"/>
</dbReference>
<dbReference type="Proteomes" id="UP000515734">
    <property type="component" value="Chromosome"/>
</dbReference>
<evidence type="ECO:0000313" key="1">
    <source>
        <dbReference type="EMBL" id="BCI54915.1"/>
    </source>
</evidence>
<organism evidence="1 2">
    <name type="scientific">Mycolicibacterium litorale</name>
    <dbReference type="NCBI Taxonomy" id="758802"/>
    <lineage>
        <taxon>Bacteria</taxon>
        <taxon>Bacillati</taxon>
        <taxon>Actinomycetota</taxon>
        <taxon>Actinomycetes</taxon>
        <taxon>Mycobacteriales</taxon>
        <taxon>Mycobacteriaceae</taxon>
        <taxon>Mycolicibacterium</taxon>
    </lineage>
</organism>
<dbReference type="AlphaFoldDB" id="A0A6S6P8S1"/>
<evidence type="ECO:0000313" key="2">
    <source>
        <dbReference type="Proteomes" id="UP000515734"/>
    </source>
</evidence>
<accession>A0A6S6P8S1</accession>
<proteinExistence type="predicted"/>
<dbReference type="EMBL" id="AP023287">
    <property type="protein sequence ID" value="BCI54915.1"/>
    <property type="molecule type" value="Genomic_DNA"/>
</dbReference>
<dbReference type="InterPro" id="IPR009061">
    <property type="entry name" value="DNA-bd_dom_put_sf"/>
</dbReference>